<keyword evidence="2" id="KW-1133">Transmembrane helix</keyword>
<dbReference type="AlphaFoldDB" id="A0A835UK16"/>
<dbReference type="OrthoDB" id="1931195at2759"/>
<keyword evidence="2" id="KW-0472">Membrane</keyword>
<accession>A0A835UK16</accession>
<dbReference type="EMBL" id="JADCNM010000010">
    <property type="protein sequence ID" value="KAG0466029.1"/>
    <property type="molecule type" value="Genomic_DNA"/>
</dbReference>
<dbReference type="PANTHER" id="PTHR35474:SF1">
    <property type="entry name" value="ATP PHOSPHORIBOSYLTRANSFERASE REGULATORY SUBUNIT"/>
    <property type="match status" value="1"/>
</dbReference>
<organism evidence="3 4">
    <name type="scientific">Vanilla planifolia</name>
    <name type="common">Vanilla</name>
    <dbReference type="NCBI Taxonomy" id="51239"/>
    <lineage>
        <taxon>Eukaryota</taxon>
        <taxon>Viridiplantae</taxon>
        <taxon>Streptophyta</taxon>
        <taxon>Embryophyta</taxon>
        <taxon>Tracheophyta</taxon>
        <taxon>Spermatophyta</taxon>
        <taxon>Magnoliopsida</taxon>
        <taxon>Liliopsida</taxon>
        <taxon>Asparagales</taxon>
        <taxon>Orchidaceae</taxon>
        <taxon>Vanilloideae</taxon>
        <taxon>Vanilleae</taxon>
        <taxon>Vanilla</taxon>
    </lineage>
</organism>
<feature type="region of interest" description="Disordered" evidence="1">
    <location>
        <begin position="76"/>
        <end position="98"/>
    </location>
</feature>
<dbReference type="GO" id="GO:0010100">
    <property type="term" value="P:negative regulation of photomorphogenesis"/>
    <property type="evidence" value="ECO:0007669"/>
    <property type="project" value="InterPro"/>
</dbReference>
<sequence length="214" mass="24005">MASSAQCFLSAVLRFHPSKPPRARPVLFCTSIGDHDRFIPLPPRASKRYQDYSQDRDQSISAQDAVVIASDPRTWIGGSGSVGGGVDDDVNDDDDEEEEDERSWDLLARLLKSMFRKISRQARKVVRPVLPASFSAKLVRFTVNGVLILAFLWTLKAFLEVVCMVGSMVFVGILVVRGTWSAVSYMKENQFNYTNRITHSNYNNNIWNGVQPSS</sequence>
<comment type="caution">
    <text evidence="3">The sequence shown here is derived from an EMBL/GenBank/DDBJ whole genome shotgun (WGS) entry which is preliminary data.</text>
</comment>
<dbReference type="GO" id="GO:0009787">
    <property type="term" value="P:regulation of abscisic acid-activated signaling pathway"/>
    <property type="evidence" value="ECO:0007669"/>
    <property type="project" value="InterPro"/>
</dbReference>
<protein>
    <submittedName>
        <fullName evidence="3">Uncharacterized protein</fullName>
    </submittedName>
</protein>
<evidence type="ECO:0000313" key="3">
    <source>
        <dbReference type="EMBL" id="KAG0466029.1"/>
    </source>
</evidence>
<evidence type="ECO:0000256" key="2">
    <source>
        <dbReference type="SAM" id="Phobius"/>
    </source>
</evidence>
<feature type="compositionally biased region" description="Acidic residues" evidence="1">
    <location>
        <begin position="86"/>
        <end position="98"/>
    </location>
</feature>
<dbReference type="Proteomes" id="UP000639772">
    <property type="component" value="Chromosome 10"/>
</dbReference>
<gene>
    <name evidence="3" type="ORF">HPP92_020193</name>
</gene>
<proteinExistence type="predicted"/>
<feature type="transmembrane region" description="Helical" evidence="2">
    <location>
        <begin position="157"/>
        <end position="176"/>
    </location>
</feature>
<evidence type="ECO:0000313" key="4">
    <source>
        <dbReference type="Proteomes" id="UP000639772"/>
    </source>
</evidence>
<reference evidence="3 4" key="1">
    <citation type="journal article" date="2020" name="Nat. Food">
        <title>A phased Vanilla planifolia genome enables genetic improvement of flavour and production.</title>
        <authorList>
            <person name="Hasing T."/>
            <person name="Tang H."/>
            <person name="Brym M."/>
            <person name="Khazi F."/>
            <person name="Huang T."/>
            <person name="Chambers A.H."/>
        </authorList>
    </citation>
    <scope>NUCLEOTIDE SEQUENCE [LARGE SCALE GENOMIC DNA]</scope>
    <source>
        <tissue evidence="3">Leaf</tissue>
    </source>
</reference>
<dbReference type="PANTHER" id="PTHR35474">
    <property type="entry name" value="ATP PHOSPHORIBOSYLTRANSFERASE REGULATORY SUBUNIT"/>
    <property type="match status" value="1"/>
</dbReference>
<keyword evidence="2" id="KW-0812">Transmembrane</keyword>
<evidence type="ECO:0000256" key="1">
    <source>
        <dbReference type="SAM" id="MobiDB-lite"/>
    </source>
</evidence>
<name>A0A835UK16_VANPL</name>
<dbReference type="InterPro" id="IPR039324">
    <property type="entry name" value="SHW1"/>
</dbReference>